<dbReference type="Proteomes" id="UP001215280">
    <property type="component" value="Unassembled WGS sequence"/>
</dbReference>
<evidence type="ECO:0000313" key="7">
    <source>
        <dbReference type="Proteomes" id="UP001215280"/>
    </source>
</evidence>
<feature type="domain" description="MYND-type" evidence="5">
    <location>
        <begin position="415"/>
        <end position="456"/>
    </location>
</feature>
<dbReference type="PROSITE" id="PS50865">
    <property type="entry name" value="ZF_MYND_2"/>
    <property type="match status" value="1"/>
</dbReference>
<comment type="caution">
    <text evidence="6">The sequence shown here is derived from an EMBL/GenBank/DDBJ whole genome shotgun (WGS) entry which is preliminary data.</text>
</comment>
<evidence type="ECO:0000259" key="5">
    <source>
        <dbReference type="PROSITE" id="PS50865"/>
    </source>
</evidence>
<keyword evidence="7" id="KW-1185">Reference proteome</keyword>
<dbReference type="GO" id="GO:0008270">
    <property type="term" value="F:zinc ion binding"/>
    <property type="evidence" value="ECO:0007669"/>
    <property type="project" value="UniProtKB-KW"/>
</dbReference>
<keyword evidence="1" id="KW-0479">Metal-binding</keyword>
<protein>
    <recommendedName>
        <fullName evidence="5">MYND-type domain-containing protein</fullName>
    </recommendedName>
</protein>
<organism evidence="6 7">
    <name type="scientific">Mycena maculata</name>
    <dbReference type="NCBI Taxonomy" id="230809"/>
    <lineage>
        <taxon>Eukaryota</taxon>
        <taxon>Fungi</taxon>
        <taxon>Dikarya</taxon>
        <taxon>Basidiomycota</taxon>
        <taxon>Agaricomycotina</taxon>
        <taxon>Agaricomycetes</taxon>
        <taxon>Agaricomycetidae</taxon>
        <taxon>Agaricales</taxon>
        <taxon>Marasmiineae</taxon>
        <taxon>Mycenaceae</taxon>
        <taxon>Mycena</taxon>
    </lineage>
</organism>
<dbReference type="Gene3D" id="6.10.140.2220">
    <property type="match status" value="1"/>
</dbReference>
<evidence type="ECO:0000256" key="1">
    <source>
        <dbReference type="ARBA" id="ARBA00022723"/>
    </source>
</evidence>
<keyword evidence="2 4" id="KW-0863">Zinc-finger</keyword>
<proteinExistence type="predicted"/>
<evidence type="ECO:0000256" key="3">
    <source>
        <dbReference type="ARBA" id="ARBA00022833"/>
    </source>
</evidence>
<evidence type="ECO:0000256" key="2">
    <source>
        <dbReference type="ARBA" id="ARBA00022771"/>
    </source>
</evidence>
<name>A0AAD7J1R6_9AGAR</name>
<keyword evidence="3" id="KW-0862">Zinc</keyword>
<evidence type="ECO:0000256" key="4">
    <source>
        <dbReference type="PROSITE-ProRule" id="PRU00134"/>
    </source>
</evidence>
<dbReference type="SUPFAM" id="SSF144232">
    <property type="entry name" value="HIT/MYND zinc finger-like"/>
    <property type="match status" value="1"/>
</dbReference>
<dbReference type="AlphaFoldDB" id="A0AAD7J1R6"/>
<gene>
    <name evidence="6" type="ORF">DFH07DRAFT_823194</name>
</gene>
<sequence>MHPTLSLVNLAQLGPSDRELATSAANGSLKSLRRVAELVATDHSPLHSRPDLFGPVFFANLDPLGIPSPDQLKSNSFPVDSPILRAVLSLKALSLRNAGKTRLLLAPESFKDVWPRAWRWIQVLDQYREDLMDANPLSEMDSYATFFQIISRLQDDKETNDLIYATPGVRVVVTRAWALFLDNQSNSEADLVGICRFVAADTLTSANTAEILVGAGRRDEDLARLFVSHLHFAVPGPDHIASGETLVLLGGVIRLLKGINRNENWRNALLSQGIIKSLVLTMVCLSVPSVDGTEDMLDDCFIILVRILAVARQHQHLVDALQAGLLHAIVLSRSANPSVESFLTSILPRATVYYSALKQIDEELEKVEDLTQTSRFRASEVFQPWTKFVEFTGSRFVVMRRYDNGDWSSGSNCGNSACGKWITKRDRKRCTRCETSLYCSVECQRLDWQAGHRKVCGPLRSLFLKDPELTSTRDRSFLTALAHYDYLTLKATLYVRRISMMNHLPGRGWPLCTILDYTKGAVTTNIVVATSLGPVSQAFQTLWDENAARASRSGGRMHLVGLRLPEGDGTRYWVLPMWSQTSVQDEIEDIANSLPKGLSLGNSGYEPELRRRVAALLKQDGCDAKLI</sequence>
<dbReference type="InterPro" id="IPR002893">
    <property type="entry name" value="Znf_MYND"/>
</dbReference>
<accession>A0AAD7J1R6</accession>
<reference evidence="6" key="1">
    <citation type="submission" date="2023-03" db="EMBL/GenBank/DDBJ databases">
        <title>Massive genome expansion in bonnet fungi (Mycena s.s.) driven by repeated elements and novel gene families across ecological guilds.</title>
        <authorList>
            <consortium name="Lawrence Berkeley National Laboratory"/>
            <person name="Harder C.B."/>
            <person name="Miyauchi S."/>
            <person name="Viragh M."/>
            <person name="Kuo A."/>
            <person name="Thoen E."/>
            <person name="Andreopoulos B."/>
            <person name="Lu D."/>
            <person name="Skrede I."/>
            <person name="Drula E."/>
            <person name="Henrissat B."/>
            <person name="Morin E."/>
            <person name="Kohler A."/>
            <person name="Barry K."/>
            <person name="LaButti K."/>
            <person name="Morin E."/>
            <person name="Salamov A."/>
            <person name="Lipzen A."/>
            <person name="Mereny Z."/>
            <person name="Hegedus B."/>
            <person name="Baldrian P."/>
            <person name="Stursova M."/>
            <person name="Weitz H."/>
            <person name="Taylor A."/>
            <person name="Grigoriev I.V."/>
            <person name="Nagy L.G."/>
            <person name="Martin F."/>
            <person name="Kauserud H."/>
        </authorList>
    </citation>
    <scope>NUCLEOTIDE SEQUENCE</scope>
    <source>
        <strain evidence="6">CBHHK188m</strain>
    </source>
</reference>
<dbReference type="Pfam" id="PF01753">
    <property type="entry name" value="zf-MYND"/>
    <property type="match status" value="1"/>
</dbReference>
<evidence type="ECO:0000313" key="6">
    <source>
        <dbReference type="EMBL" id="KAJ7754401.1"/>
    </source>
</evidence>
<dbReference type="EMBL" id="JARJLG010000067">
    <property type="protein sequence ID" value="KAJ7754401.1"/>
    <property type="molecule type" value="Genomic_DNA"/>
</dbReference>